<dbReference type="AlphaFoldDB" id="A0A914VST8"/>
<keyword evidence="5" id="KW-1185">Reference proteome</keyword>
<dbReference type="Pfam" id="PF01759">
    <property type="entry name" value="NTR"/>
    <property type="match status" value="1"/>
</dbReference>
<name>A0A914VST8_9BILA</name>
<dbReference type="Proteomes" id="UP000887566">
    <property type="component" value="Unplaced"/>
</dbReference>
<dbReference type="GO" id="GO:0005576">
    <property type="term" value="C:extracellular region"/>
    <property type="evidence" value="ECO:0007669"/>
    <property type="project" value="UniProtKB-SubCell"/>
</dbReference>
<dbReference type="WBParaSite" id="PSAMB.scaffold23375size433.g38889.t1">
    <property type="protein sequence ID" value="PSAMB.scaffold23375size433.g38889.t1"/>
    <property type="gene ID" value="PSAMB.scaffold23375size433.g38889"/>
</dbReference>
<dbReference type="Gene3D" id="2.40.50.120">
    <property type="match status" value="1"/>
</dbReference>
<dbReference type="SUPFAM" id="SSF50242">
    <property type="entry name" value="TIMP-like"/>
    <property type="match status" value="1"/>
</dbReference>
<proteinExistence type="predicted"/>
<evidence type="ECO:0000256" key="1">
    <source>
        <dbReference type="ARBA" id="ARBA00004613"/>
    </source>
</evidence>
<protein>
    <submittedName>
        <fullName evidence="6">NTR domain-containing protein</fullName>
    </submittedName>
</protein>
<feature type="domain" description="NTR" evidence="4">
    <location>
        <begin position="1"/>
        <end position="52"/>
    </location>
</feature>
<sequence>MTIFKREAGVRIRRGEQSLWVPSRNFICKCPRVRLGKSYLILGRDDTTDANR</sequence>
<dbReference type="InterPro" id="IPR001134">
    <property type="entry name" value="Netrin_domain"/>
</dbReference>
<accession>A0A914VST8</accession>
<comment type="subcellular location">
    <subcellularLocation>
        <location evidence="1">Secreted</location>
    </subcellularLocation>
</comment>
<evidence type="ECO:0000259" key="4">
    <source>
        <dbReference type="PROSITE" id="PS50189"/>
    </source>
</evidence>
<keyword evidence="2" id="KW-0964">Secreted</keyword>
<organism evidence="5 6">
    <name type="scientific">Plectus sambesii</name>
    <dbReference type="NCBI Taxonomy" id="2011161"/>
    <lineage>
        <taxon>Eukaryota</taxon>
        <taxon>Metazoa</taxon>
        <taxon>Ecdysozoa</taxon>
        <taxon>Nematoda</taxon>
        <taxon>Chromadorea</taxon>
        <taxon>Plectida</taxon>
        <taxon>Plectina</taxon>
        <taxon>Plectoidea</taxon>
        <taxon>Plectidae</taxon>
        <taxon>Plectus</taxon>
    </lineage>
</organism>
<dbReference type="PROSITE" id="PS50189">
    <property type="entry name" value="NTR"/>
    <property type="match status" value="1"/>
</dbReference>
<keyword evidence="3" id="KW-1015">Disulfide bond</keyword>
<evidence type="ECO:0000256" key="3">
    <source>
        <dbReference type="ARBA" id="ARBA00023157"/>
    </source>
</evidence>
<dbReference type="InterPro" id="IPR018933">
    <property type="entry name" value="Netrin_module_non-TIMP"/>
</dbReference>
<evidence type="ECO:0000256" key="2">
    <source>
        <dbReference type="ARBA" id="ARBA00022525"/>
    </source>
</evidence>
<dbReference type="InterPro" id="IPR008993">
    <property type="entry name" value="TIMP-like_OB-fold"/>
</dbReference>
<evidence type="ECO:0000313" key="5">
    <source>
        <dbReference type="Proteomes" id="UP000887566"/>
    </source>
</evidence>
<evidence type="ECO:0000313" key="6">
    <source>
        <dbReference type="WBParaSite" id="PSAMB.scaffold23375size433.g38889.t1"/>
    </source>
</evidence>
<reference evidence="6" key="1">
    <citation type="submission" date="2022-11" db="UniProtKB">
        <authorList>
            <consortium name="WormBaseParasite"/>
        </authorList>
    </citation>
    <scope>IDENTIFICATION</scope>
</reference>